<gene>
    <name evidence="1" type="ORF">V6N12_005534</name>
</gene>
<dbReference type="EMBL" id="JBBPBM010000167">
    <property type="protein sequence ID" value="KAK8502550.1"/>
    <property type="molecule type" value="Genomic_DNA"/>
</dbReference>
<accession>A0ABR2B7D0</accession>
<organism evidence="1 2">
    <name type="scientific">Hibiscus sabdariffa</name>
    <name type="common">roselle</name>
    <dbReference type="NCBI Taxonomy" id="183260"/>
    <lineage>
        <taxon>Eukaryota</taxon>
        <taxon>Viridiplantae</taxon>
        <taxon>Streptophyta</taxon>
        <taxon>Embryophyta</taxon>
        <taxon>Tracheophyta</taxon>
        <taxon>Spermatophyta</taxon>
        <taxon>Magnoliopsida</taxon>
        <taxon>eudicotyledons</taxon>
        <taxon>Gunneridae</taxon>
        <taxon>Pentapetalae</taxon>
        <taxon>rosids</taxon>
        <taxon>malvids</taxon>
        <taxon>Malvales</taxon>
        <taxon>Malvaceae</taxon>
        <taxon>Malvoideae</taxon>
        <taxon>Hibiscus</taxon>
    </lineage>
</organism>
<sequence>MFPAASYTKFNPLAFDPISDDGVIIWTPNLIFCYYYKSGNLVPLQCSNISNDELEHPPDDAFDFTQCLASLVYASPNYYKRYR</sequence>
<reference evidence="1 2" key="1">
    <citation type="journal article" date="2024" name="G3 (Bethesda)">
        <title>Genome assembly of Hibiscus sabdariffa L. provides insights into metabolisms of medicinal natural products.</title>
        <authorList>
            <person name="Kim T."/>
        </authorList>
    </citation>
    <scope>NUCLEOTIDE SEQUENCE [LARGE SCALE GENOMIC DNA]</scope>
    <source>
        <strain evidence="1">TK-2024</strain>
        <tissue evidence="1">Old leaves</tissue>
    </source>
</reference>
<evidence type="ECO:0000313" key="2">
    <source>
        <dbReference type="Proteomes" id="UP001472677"/>
    </source>
</evidence>
<dbReference type="Proteomes" id="UP001472677">
    <property type="component" value="Unassembled WGS sequence"/>
</dbReference>
<proteinExistence type="predicted"/>
<protein>
    <submittedName>
        <fullName evidence="1">Uncharacterized protein</fullName>
    </submittedName>
</protein>
<keyword evidence="2" id="KW-1185">Reference proteome</keyword>
<comment type="caution">
    <text evidence="1">The sequence shown here is derived from an EMBL/GenBank/DDBJ whole genome shotgun (WGS) entry which is preliminary data.</text>
</comment>
<evidence type="ECO:0000313" key="1">
    <source>
        <dbReference type="EMBL" id="KAK8502550.1"/>
    </source>
</evidence>
<name>A0ABR2B7D0_9ROSI</name>